<evidence type="ECO:0000313" key="4">
    <source>
        <dbReference type="Proteomes" id="UP001165297"/>
    </source>
</evidence>
<proteinExistence type="predicted"/>
<name>A0ABS8A9J1_9BACT</name>
<organism evidence="3 4">
    <name type="scientific">Hymenobacter nitidus</name>
    <dbReference type="NCBI Taxonomy" id="2880929"/>
    <lineage>
        <taxon>Bacteria</taxon>
        <taxon>Pseudomonadati</taxon>
        <taxon>Bacteroidota</taxon>
        <taxon>Cytophagia</taxon>
        <taxon>Cytophagales</taxon>
        <taxon>Hymenobacteraceae</taxon>
        <taxon>Hymenobacter</taxon>
    </lineage>
</organism>
<evidence type="ECO:0000313" key="3">
    <source>
        <dbReference type="EMBL" id="MCB2376054.1"/>
    </source>
</evidence>
<keyword evidence="4" id="KW-1185">Reference proteome</keyword>
<keyword evidence="2" id="KW-1133">Transmembrane helix</keyword>
<comment type="caution">
    <text evidence="3">The sequence shown here is derived from an EMBL/GenBank/DDBJ whole genome shotgun (WGS) entry which is preliminary data.</text>
</comment>
<keyword evidence="2" id="KW-0812">Transmembrane</keyword>
<protein>
    <submittedName>
        <fullName evidence="3">Porin family protein</fullName>
    </submittedName>
</protein>
<sequence>MRTPDMSDEELDALFQRGAENYPDEHNLSAWLQMERKLDAAAAEQLVRQRVLRMVALEAVLLLVALLVWFGVFAPSALPPLASATLTSPSARQLEQTIAARRQTALPAAATNRPTPAREPAAAPVAPLVAADVASTSMPASASLPTPTTQILRYEHENLTRPRRKQLLAALPVNPGRQPAVGFQHEVRAAVRPASAAPAAVQASEASGGAVSSQHPSPTQFSLGVVNPISPTLEHAASLLPGSGQGISIRENSPVPPASAAAPAETVAPEAAVAAAARPGSEPLPDRTSGATQPDSTAPAASAVATNSAIAASSALPADSSREKAPRARPAYRLSIGVLYAPELSAVGWANGPGLGSNLGVQLEYRLTDRLRLTAAALRSVKRYAARGSDYHPPTGYWTNNHDYTINQVDAVCRITDVPLNLRYDALRRPNAAAFASIGLSTLLMRNEQYRYAYEYYGKPAERTWSLAKGSNHYLSVLNLSVGYEHRLPGRWSVQGEPFMKIPLGGVGFGKVKLSSAGVFLGLKYNLLPTAPDPR</sequence>
<evidence type="ECO:0000256" key="1">
    <source>
        <dbReference type="SAM" id="MobiDB-lite"/>
    </source>
</evidence>
<feature type="region of interest" description="Disordered" evidence="1">
    <location>
        <begin position="206"/>
        <end position="226"/>
    </location>
</feature>
<reference evidence="3" key="1">
    <citation type="submission" date="2021-10" db="EMBL/GenBank/DDBJ databases">
        <authorList>
            <person name="Dean J.D."/>
            <person name="Kim M.K."/>
            <person name="Newey C.N."/>
            <person name="Stoker T.S."/>
            <person name="Thompson D.W."/>
            <person name="Grose J.H."/>
        </authorList>
    </citation>
    <scope>NUCLEOTIDE SEQUENCE</scope>
    <source>
        <strain evidence="3">BT635</strain>
    </source>
</reference>
<evidence type="ECO:0000256" key="2">
    <source>
        <dbReference type="SAM" id="Phobius"/>
    </source>
</evidence>
<feature type="transmembrane region" description="Helical" evidence="2">
    <location>
        <begin position="55"/>
        <end position="78"/>
    </location>
</feature>
<keyword evidence="2" id="KW-0472">Membrane</keyword>
<feature type="compositionally biased region" description="Polar residues" evidence="1">
    <location>
        <begin position="210"/>
        <end position="222"/>
    </location>
</feature>
<dbReference type="EMBL" id="JAJADQ010000001">
    <property type="protein sequence ID" value="MCB2376054.1"/>
    <property type="molecule type" value="Genomic_DNA"/>
</dbReference>
<feature type="region of interest" description="Disordered" evidence="1">
    <location>
        <begin position="244"/>
        <end position="304"/>
    </location>
</feature>
<gene>
    <name evidence="3" type="ORF">LGH70_00560</name>
</gene>
<accession>A0ABS8A9J1</accession>
<dbReference type="Proteomes" id="UP001165297">
    <property type="component" value="Unassembled WGS sequence"/>
</dbReference>
<dbReference type="RefSeq" id="WP_226181675.1">
    <property type="nucleotide sequence ID" value="NZ_JAJADQ010000001.1"/>
</dbReference>
<feature type="compositionally biased region" description="Low complexity" evidence="1">
    <location>
        <begin position="258"/>
        <end position="283"/>
    </location>
</feature>